<protein>
    <submittedName>
        <fullName evidence="2">Aminotransferase class I/II-fold pyridoxal phosphate-dependent enzyme</fullName>
    </submittedName>
</protein>
<evidence type="ECO:0000313" key="3">
    <source>
        <dbReference type="Proteomes" id="UP000290365"/>
    </source>
</evidence>
<dbReference type="GO" id="GO:0030170">
    <property type="term" value="F:pyridoxal phosphate binding"/>
    <property type="evidence" value="ECO:0007669"/>
    <property type="project" value="InterPro"/>
</dbReference>
<dbReference type="AlphaFoldDB" id="A0A4P6JQ25"/>
<dbReference type="PANTHER" id="PTHR43510">
    <property type="entry name" value="AMINOTRANSFERASE FUNCTION, HYPOTHETICAL (EUROFUNG)"/>
    <property type="match status" value="1"/>
</dbReference>
<evidence type="ECO:0000259" key="1">
    <source>
        <dbReference type="Pfam" id="PF00155"/>
    </source>
</evidence>
<dbReference type="KEGG" id="kbs:EPA93_16525"/>
<dbReference type="PANTHER" id="PTHR43510:SF1">
    <property type="entry name" value="AMINOTRANSFERASE FUNCTION, HYPOTHETICAL (EUROFUNG)"/>
    <property type="match status" value="1"/>
</dbReference>
<dbReference type="Proteomes" id="UP000290365">
    <property type="component" value="Chromosome"/>
</dbReference>
<reference evidence="2 3" key="1">
    <citation type="submission" date="2019-01" db="EMBL/GenBank/DDBJ databases">
        <title>Ktedonosporobacter rubrisoli SCAWS-G2.</title>
        <authorList>
            <person name="Huang Y."/>
            <person name="Yan B."/>
        </authorList>
    </citation>
    <scope>NUCLEOTIDE SEQUENCE [LARGE SCALE GENOMIC DNA]</scope>
    <source>
        <strain evidence="2 3">SCAWS-G2</strain>
    </source>
</reference>
<keyword evidence="2" id="KW-0032">Aminotransferase</keyword>
<feature type="domain" description="Aminotransferase class I/classII large" evidence="1">
    <location>
        <begin position="51"/>
        <end position="351"/>
    </location>
</feature>
<dbReference type="OrthoDB" id="9802328at2"/>
<dbReference type="InterPro" id="IPR004839">
    <property type="entry name" value="Aminotransferase_I/II_large"/>
</dbReference>
<proteinExistence type="predicted"/>
<dbReference type="InterPro" id="IPR015424">
    <property type="entry name" value="PyrdxlP-dep_Trfase"/>
</dbReference>
<dbReference type="Pfam" id="PF00155">
    <property type="entry name" value="Aminotran_1_2"/>
    <property type="match status" value="1"/>
</dbReference>
<dbReference type="InterPro" id="IPR015422">
    <property type="entry name" value="PyrdxlP-dep_Trfase_small"/>
</dbReference>
<dbReference type="RefSeq" id="WP_129888564.1">
    <property type="nucleotide sequence ID" value="NZ_CP035758.1"/>
</dbReference>
<organism evidence="2 3">
    <name type="scientific">Ktedonosporobacter rubrisoli</name>
    <dbReference type="NCBI Taxonomy" id="2509675"/>
    <lineage>
        <taxon>Bacteria</taxon>
        <taxon>Bacillati</taxon>
        <taxon>Chloroflexota</taxon>
        <taxon>Ktedonobacteria</taxon>
        <taxon>Ktedonobacterales</taxon>
        <taxon>Ktedonosporobacteraceae</taxon>
        <taxon>Ktedonosporobacter</taxon>
    </lineage>
</organism>
<dbReference type="EMBL" id="CP035758">
    <property type="protein sequence ID" value="QBD77508.1"/>
    <property type="molecule type" value="Genomic_DNA"/>
</dbReference>
<sequence>MKVSPFRLERFFDRFEFGVPYLLSSSDCESLSIRDILSFDPPSQERFLNHWLGYTESRGNPELRQEIARLYNGVEAHEILVHAGAEEAIFTFMYAALEPGDHVIVHTPCYQSLLELPLSLGCEVTSWPTCQEDNWELDIAFLRTHIKSNTRAIIINCPHNPTGYLLSREAQAEIIEIARSQQCWLFSDEVYRGLEYDPSYRLPAACELYEKAISLGVMSKIYGLAGLRIGWIATRDHALYQRIAQSKDYTTICNSAPSEFLALTALRHGEQIVERNKALILSNLQLLRTFLEGNRAIFSWYEPHVGPIMFPELHIPQDIEAFCVEAAQKQGVMLLPGTVFTEGGKHVRLGYGRKNFPEALARFADYLQHIGLNQ</sequence>
<name>A0A4P6JQ25_KTERU</name>
<dbReference type="Gene3D" id="3.40.640.10">
    <property type="entry name" value="Type I PLP-dependent aspartate aminotransferase-like (Major domain)"/>
    <property type="match status" value="1"/>
</dbReference>
<evidence type="ECO:0000313" key="2">
    <source>
        <dbReference type="EMBL" id="QBD77508.1"/>
    </source>
</evidence>
<dbReference type="GO" id="GO:0008483">
    <property type="term" value="F:transaminase activity"/>
    <property type="evidence" value="ECO:0007669"/>
    <property type="project" value="UniProtKB-KW"/>
</dbReference>
<dbReference type="InterPro" id="IPR015421">
    <property type="entry name" value="PyrdxlP-dep_Trfase_major"/>
</dbReference>
<dbReference type="Gene3D" id="3.90.1150.10">
    <property type="entry name" value="Aspartate Aminotransferase, domain 1"/>
    <property type="match status" value="1"/>
</dbReference>
<dbReference type="CDD" id="cd00609">
    <property type="entry name" value="AAT_like"/>
    <property type="match status" value="1"/>
</dbReference>
<keyword evidence="2" id="KW-0808">Transferase</keyword>
<keyword evidence="3" id="KW-1185">Reference proteome</keyword>
<gene>
    <name evidence="2" type="ORF">EPA93_16525</name>
</gene>
<dbReference type="SUPFAM" id="SSF53383">
    <property type="entry name" value="PLP-dependent transferases"/>
    <property type="match status" value="1"/>
</dbReference>
<accession>A0A4P6JQ25</accession>